<protein>
    <recommendedName>
        <fullName evidence="1">DUF6396 domain-containing protein</fullName>
    </recommendedName>
</protein>
<organism evidence="2 3">
    <name type="scientific">Neisseria sicca VK64</name>
    <dbReference type="NCBI Taxonomy" id="1095748"/>
    <lineage>
        <taxon>Bacteria</taxon>
        <taxon>Pseudomonadati</taxon>
        <taxon>Pseudomonadota</taxon>
        <taxon>Betaproteobacteria</taxon>
        <taxon>Neisseriales</taxon>
        <taxon>Neisseriaceae</taxon>
        <taxon>Neisseria</taxon>
    </lineage>
</organism>
<evidence type="ECO:0000313" key="2">
    <source>
        <dbReference type="EMBL" id="EIG28195.1"/>
    </source>
</evidence>
<dbReference type="InterPro" id="IPR045653">
    <property type="entry name" value="DUF6396"/>
</dbReference>
<proteinExistence type="predicted"/>
<gene>
    <name evidence="2" type="ORF">HMPREF1051_0680</name>
</gene>
<dbReference type="PATRIC" id="fig|1095748.3.peg.1538"/>
<dbReference type="SUPFAM" id="SSF81901">
    <property type="entry name" value="HCP-like"/>
    <property type="match status" value="1"/>
</dbReference>
<dbReference type="EMBL" id="AJMT01000118">
    <property type="protein sequence ID" value="EIG28195.1"/>
    <property type="molecule type" value="Genomic_DNA"/>
</dbReference>
<comment type="caution">
    <text evidence="2">The sequence shown here is derived from an EMBL/GenBank/DDBJ whole genome shotgun (WGS) entry which is preliminary data.</text>
</comment>
<evidence type="ECO:0000259" key="1">
    <source>
        <dbReference type="Pfam" id="PF19933"/>
    </source>
</evidence>
<dbReference type="AlphaFoldDB" id="I2NQT4"/>
<dbReference type="InterPro" id="IPR011990">
    <property type="entry name" value="TPR-like_helical_dom_sf"/>
</dbReference>
<dbReference type="Gene3D" id="1.25.40.10">
    <property type="entry name" value="Tetratricopeptide repeat domain"/>
    <property type="match status" value="1"/>
</dbReference>
<feature type="domain" description="DUF6396" evidence="1">
    <location>
        <begin position="329"/>
        <end position="435"/>
    </location>
</feature>
<reference evidence="2 3" key="1">
    <citation type="submission" date="2012-04" db="EMBL/GenBank/DDBJ databases">
        <authorList>
            <person name="Harkins D.M."/>
            <person name="Madupu R."/>
            <person name="Durkin A.S."/>
            <person name="Torralba M."/>
            <person name="Methe B."/>
            <person name="Sutton G.G."/>
            <person name="Nelson K.E."/>
        </authorList>
    </citation>
    <scope>NUCLEOTIDE SEQUENCE [LARGE SCALE GENOMIC DNA]</scope>
    <source>
        <strain evidence="2 3">VK64</strain>
    </source>
</reference>
<sequence>MFETQLILSLLFAGLAIVDWVEAEHLSRSSESFQTTFEYQRWNCLPYDLNQTHAISIKKTMKNKHISSLLSTILVSMPLLTACDVGRELARSAMDIVRNPQTDVGKQVLGSSSYKHSKLKNLEFTCVKEQFPSLPQEADQLYRYALYHDFKNRWLPKPGVLDRYLPYYRIAAANGHWQANLTLQEILLKSKDINIETRERRGEGIYWNEKLMKILPASAHYWWSLYIDVGYGPKHDPDDAIIYLRKAADLGNAKAQYEVGELLMKVVDKESKQYRLKISDAMHQCAAEQIYPDANAAKSMTAAFSVHGAYNKAVFYAHQGAKAGETSSAHITRMAFYSDNLKSRYKQWDIPEDKERSRRYKIIREFLVTHAHLKPELNVHDLDEIVPLPPAKLPSWDGKIAIQRFVEGPAPAKPSDELVRSLAQQAGLDPNTGLPK</sequence>
<dbReference type="Pfam" id="PF19933">
    <property type="entry name" value="DUF6396"/>
    <property type="match status" value="1"/>
</dbReference>
<accession>I2NQT4</accession>
<name>I2NQT4_NEISI</name>
<evidence type="ECO:0000313" key="3">
    <source>
        <dbReference type="Proteomes" id="UP000004473"/>
    </source>
</evidence>
<dbReference type="Proteomes" id="UP000004473">
    <property type="component" value="Unassembled WGS sequence"/>
</dbReference>